<keyword evidence="2" id="KW-1185">Reference proteome</keyword>
<proteinExistence type="predicted"/>
<evidence type="ECO:0000313" key="1">
    <source>
        <dbReference type="EMBL" id="ODG93923.1"/>
    </source>
</evidence>
<dbReference type="EMBL" id="MDKC01000001">
    <property type="protein sequence ID" value="ODG93923.1"/>
    <property type="molecule type" value="Genomic_DNA"/>
</dbReference>
<comment type="caution">
    <text evidence="1">The sequence shown here is derived from an EMBL/GenBank/DDBJ whole genome shotgun (WGS) entry which is preliminary data.</text>
</comment>
<protein>
    <recommendedName>
        <fullName evidence="3">Lipoprotein</fullName>
    </recommendedName>
</protein>
<sequence>MKKSLFIGLTSLLIPFGCENEKNPSLDTSKLKKFEQPELTKEQRKILPVTYKSSSIEEGLSALPFKLKIPNNLPLEVDPIKTLSINDIDHKGKKLDVQYSLSHIDKSTLFIVLVIVHNYKPELEVEENEANEIVKLKGGVLGTYTGNSTLGISYKLDNNKEDFDTEENTLVFNKKGIYYELNYVSNIENTEKNKQYVINIANQML</sequence>
<accession>A0ABX2ZVW1</accession>
<dbReference type="RefSeq" id="WP_069032102.1">
    <property type="nucleotide sequence ID" value="NZ_MDKC01000001.1"/>
</dbReference>
<organism evidence="1 2">
    <name type="scientific">Gottfriedia luciferensis</name>
    <dbReference type="NCBI Taxonomy" id="178774"/>
    <lineage>
        <taxon>Bacteria</taxon>
        <taxon>Bacillati</taxon>
        <taxon>Bacillota</taxon>
        <taxon>Bacilli</taxon>
        <taxon>Bacillales</taxon>
        <taxon>Bacillaceae</taxon>
        <taxon>Gottfriedia</taxon>
    </lineage>
</organism>
<dbReference type="Proteomes" id="UP000094580">
    <property type="component" value="Unassembled WGS sequence"/>
</dbReference>
<reference evidence="1 2" key="1">
    <citation type="submission" date="2016-07" db="EMBL/GenBank/DDBJ databases">
        <authorList>
            <person name="Townsley L."/>
            <person name="Shank E.A."/>
        </authorList>
    </citation>
    <scope>NUCLEOTIDE SEQUENCE [LARGE SCALE GENOMIC DNA]</scope>
    <source>
        <strain evidence="1 2">CH01</strain>
    </source>
</reference>
<name>A0ABX2ZVW1_9BACI</name>
<gene>
    <name evidence="1" type="ORF">BED47_01765</name>
</gene>
<evidence type="ECO:0000313" key="2">
    <source>
        <dbReference type="Proteomes" id="UP000094580"/>
    </source>
</evidence>
<evidence type="ECO:0008006" key="3">
    <source>
        <dbReference type="Google" id="ProtNLM"/>
    </source>
</evidence>